<protein>
    <submittedName>
        <fullName evidence="11">Centrosomal protein of 290 kDa</fullName>
    </submittedName>
</protein>
<evidence type="ECO:0000313" key="11">
    <source>
        <dbReference type="EMBL" id="KAA0705139.1"/>
    </source>
</evidence>
<dbReference type="GO" id="GO:0097711">
    <property type="term" value="P:ciliary basal body-plasma membrane docking"/>
    <property type="evidence" value="ECO:0007669"/>
    <property type="project" value="TreeGrafter"/>
</dbReference>
<dbReference type="GO" id="GO:0035869">
    <property type="term" value="C:ciliary transition zone"/>
    <property type="evidence" value="ECO:0007669"/>
    <property type="project" value="TreeGrafter"/>
</dbReference>
<feature type="coiled-coil region" evidence="8">
    <location>
        <begin position="260"/>
        <end position="287"/>
    </location>
</feature>
<reference evidence="11 12" key="1">
    <citation type="journal article" date="2019" name="Mol. Ecol. Resour.">
        <title>Chromosome-level genome assembly of Triplophysa tibetana, a fish adapted to the harsh high-altitude environment of the Tibetan Plateau.</title>
        <authorList>
            <person name="Yang X."/>
            <person name="Liu H."/>
            <person name="Ma Z."/>
            <person name="Zou Y."/>
            <person name="Zou M."/>
            <person name="Mao Y."/>
            <person name="Li X."/>
            <person name="Wang H."/>
            <person name="Chen T."/>
            <person name="Wang W."/>
            <person name="Yang R."/>
        </authorList>
    </citation>
    <scope>NUCLEOTIDE SEQUENCE [LARGE SCALE GENOMIC DNA]</scope>
    <source>
        <strain evidence="11">TTIB1903HZAU</strain>
        <tissue evidence="11">Muscle</tissue>
    </source>
</reference>
<evidence type="ECO:0000256" key="7">
    <source>
        <dbReference type="ARBA" id="ARBA00023273"/>
    </source>
</evidence>
<dbReference type="EMBL" id="SOYY01000022">
    <property type="protein sequence ID" value="KAA0705139.1"/>
    <property type="molecule type" value="Genomic_DNA"/>
</dbReference>
<proteinExistence type="predicted"/>
<dbReference type="PANTHER" id="PTHR18879:SF20">
    <property type="entry name" value="CENTROSOMAL PROTEIN OF 290 KDA"/>
    <property type="match status" value="1"/>
</dbReference>
<dbReference type="PANTHER" id="PTHR18879">
    <property type="entry name" value="CENTROSOMAL PROTEIN OF 290 KDA"/>
    <property type="match status" value="1"/>
</dbReference>
<organism evidence="11 12">
    <name type="scientific">Triplophysa tibetana</name>
    <dbReference type="NCBI Taxonomy" id="1572043"/>
    <lineage>
        <taxon>Eukaryota</taxon>
        <taxon>Metazoa</taxon>
        <taxon>Chordata</taxon>
        <taxon>Craniata</taxon>
        <taxon>Vertebrata</taxon>
        <taxon>Euteleostomi</taxon>
        <taxon>Actinopterygii</taxon>
        <taxon>Neopterygii</taxon>
        <taxon>Teleostei</taxon>
        <taxon>Ostariophysi</taxon>
        <taxon>Cypriniformes</taxon>
        <taxon>Nemacheilidae</taxon>
        <taxon>Triplophysa</taxon>
    </lineage>
</organism>
<dbReference type="GO" id="GO:0034451">
    <property type="term" value="C:centriolar satellite"/>
    <property type="evidence" value="ECO:0007669"/>
    <property type="project" value="TreeGrafter"/>
</dbReference>
<dbReference type="AlphaFoldDB" id="A0A5A9N851"/>
<evidence type="ECO:0000313" key="12">
    <source>
        <dbReference type="Proteomes" id="UP000324632"/>
    </source>
</evidence>
<keyword evidence="6" id="KW-0206">Cytoskeleton</keyword>
<evidence type="ECO:0000256" key="5">
    <source>
        <dbReference type="ARBA" id="ARBA00023054"/>
    </source>
</evidence>
<feature type="domain" description="Centrosomal protein of 290kDa coiled-coil region" evidence="10">
    <location>
        <begin position="45"/>
        <end position="99"/>
    </location>
</feature>
<dbReference type="GO" id="GO:1905515">
    <property type="term" value="P:non-motile cilium assembly"/>
    <property type="evidence" value="ECO:0007669"/>
    <property type="project" value="TreeGrafter"/>
</dbReference>
<accession>A0A5A9N851</accession>
<gene>
    <name evidence="11" type="ORF">E1301_Tti023200</name>
</gene>
<keyword evidence="12" id="KW-1185">Reference proteome</keyword>
<dbReference type="Pfam" id="PF16574">
    <property type="entry name" value="CEP209_CC5"/>
    <property type="match status" value="1"/>
</dbReference>
<evidence type="ECO:0000256" key="2">
    <source>
        <dbReference type="ARBA" id="ARBA00004300"/>
    </source>
</evidence>
<evidence type="ECO:0000256" key="6">
    <source>
        <dbReference type="ARBA" id="ARBA00023212"/>
    </source>
</evidence>
<feature type="region of interest" description="Disordered" evidence="9">
    <location>
        <begin position="53"/>
        <end position="74"/>
    </location>
</feature>
<dbReference type="InterPro" id="IPR026201">
    <property type="entry name" value="Cep290"/>
</dbReference>
<feature type="compositionally biased region" description="Basic and acidic residues" evidence="9">
    <location>
        <begin position="496"/>
        <end position="528"/>
    </location>
</feature>
<feature type="region of interest" description="Disordered" evidence="9">
    <location>
        <begin position="1"/>
        <end position="23"/>
    </location>
</feature>
<dbReference type="Proteomes" id="UP000324632">
    <property type="component" value="Chromosome 22"/>
</dbReference>
<keyword evidence="3" id="KW-0963">Cytoplasm</keyword>
<feature type="coiled-coil region" evidence="8">
    <location>
        <begin position="391"/>
        <end position="472"/>
    </location>
</feature>
<keyword evidence="5 8" id="KW-0175">Coiled coil</keyword>
<feature type="region of interest" description="Disordered" evidence="9">
    <location>
        <begin position="496"/>
        <end position="554"/>
    </location>
</feature>
<evidence type="ECO:0000256" key="4">
    <source>
        <dbReference type="ARBA" id="ARBA00022794"/>
    </source>
</evidence>
<dbReference type="GO" id="GO:0001822">
    <property type="term" value="P:kidney development"/>
    <property type="evidence" value="ECO:0007669"/>
    <property type="project" value="TreeGrafter"/>
</dbReference>
<evidence type="ECO:0000256" key="3">
    <source>
        <dbReference type="ARBA" id="ARBA00022490"/>
    </source>
</evidence>
<evidence type="ECO:0000256" key="1">
    <source>
        <dbReference type="ARBA" id="ARBA00004120"/>
    </source>
</evidence>
<keyword evidence="7" id="KW-0966">Cell projection</keyword>
<dbReference type="GO" id="GO:1905349">
    <property type="term" value="P:ciliary transition zone assembly"/>
    <property type="evidence" value="ECO:0007669"/>
    <property type="project" value="TreeGrafter"/>
</dbReference>
<evidence type="ECO:0000259" key="10">
    <source>
        <dbReference type="Pfam" id="PF16574"/>
    </source>
</evidence>
<dbReference type="InterPro" id="IPR032321">
    <property type="entry name" value="Cep209_CC5"/>
</dbReference>
<sequence>MPSGRRCGAQGKRATREPDTSVILSSTRQFSGALLLAQQEKFSSTMLHLQEDRARAREEAQKAEEERRRAEEKAGELELKLKGLEELMATLKDAKGAQKEIKYLKNIVAEQQRNISSLEEELVQQNNLLEERQMIWDQREVGLERQLDTIGKTVEPRARLPLNRTNEPTSGGHDNLTVCHDPRRGQGTDIKPLKKMTSRENEGAPKLNESVSALWTAEQNVLSRDRVINELRLRLPAAAEREKLLADLSKQEDSKSLPTLKIAHQTIGNLQDRLDQKEEEQEDVTKRHAEDIRDLHKKLDIYMDTSLDRFKQTAPELMKKPTITVPNSKHLLRLAEMEQTVAEQANSLSSLTQKLKTVTTELDHQRQVTAAEAMEHAAGIARLEERHTVQMKGLYQEAEDQRTQLTQIEKKLQHLRTELQAQKDANVRSPSNTMKNLVERLKSQMALKEKRLNALSKALLELRAELTSQAEQQIIANGAQKEEALNVQQNVDKQTKELKASKDAARAVKARENSMRDELESLNKDLQRSQKSQKKLQSEKDALEDELNELKKKV</sequence>
<feature type="region of interest" description="Disordered" evidence="9">
    <location>
        <begin position="162"/>
        <end position="190"/>
    </location>
</feature>
<keyword evidence="4" id="KW-0970">Cilium biogenesis/degradation</keyword>
<comment type="subcellular location">
    <subcellularLocation>
        <location evidence="1">Cytoplasm</location>
        <location evidence="1">Cytoskeleton</location>
        <location evidence="1">Cilium basal body</location>
    </subcellularLocation>
    <subcellularLocation>
        <location evidence="2">Cytoplasm</location>
        <location evidence="2">Cytoskeleton</location>
        <location evidence="2">Microtubule organizing center</location>
        <location evidence="2">Centrosome</location>
    </subcellularLocation>
</comment>
<comment type="caution">
    <text evidence="11">The sequence shown here is derived from an EMBL/GenBank/DDBJ whole genome shotgun (WGS) entry which is preliminary data.</text>
</comment>
<evidence type="ECO:0000256" key="9">
    <source>
        <dbReference type="SAM" id="MobiDB-lite"/>
    </source>
</evidence>
<name>A0A5A9N851_9TELE</name>
<dbReference type="GO" id="GO:0043010">
    <property type="term" value="P:camera-type eye development"/>
    <property type="evidence" value="ECO:0007669"/>
    <property type="project" value="TreeGrafter"/>
</dbReference>
<evidence type="ECO:0000256" key="8">
    <source>
        <dbReference type="SAM" id="Coils"/>
    </source>
</evidence>